<dbReference type="KEGG" id="bvz:BRAD3257_6700"/>
<protein>
    <submittedName>
        <fullName evidence="1">Uncharacterized protein</fullName>
    </submittedName>
</protein>
<gene>
    <name evidence="1" type="ORF">BRAD3257_6700</name>
</gene>
<accession>A0A2U3Q834</accession>
<reference evidence="1 2" key="1">
    <citation type="submission" date="2018-03" db="EMBL/GenBank/DDBJ databases">
        <authorList>
            <person name="Gully D."/>
        </authorList>
    </citation>
    <scope>NUCLEOTIDE SEQUENCE [LARGE SCALE GENOMIC DNA]</scope>
    <source>
        <strain evidence="1">ORS3257</strain>
    </source>
</reference>
<organism evidence="1 2">
    <name type="scientific">Bradyrhizobium vignae</name>
    <dbReference type="NCBI Taxonomy" id="1549949"/>
    <lineage>
        <taxon>Bacteria</taxon>
        <taxon>Pseudomonadati</taxon>
        <taxon>Pseudomonadota</taxon>
        <taxon>Alphaproteobacteria</taxon>
        <taxon>Hyphomicrobiales</taxon>
        <taxon>Nitrobacteraceae</taxon>
        <taxon>Bradyrhizobium</taxon>
    </lineage>
</organism>
<evidence type="ECO:0000313" key="1">
    <source>
        <dbReference type="EMBL" id="SPP97591.1"/>
    </source>
</evidence>
<proteinExistence type="predicted"/>
<dbReference type="Proteomes" id="UP000246085">
    <property type="component" value="Chromosome BRAD3257"/>
</dbReference>
<evidence type="ECO:0000313" key="2">
    <source>
        <dbReference type="Proteomes" id="UP000246085"/>
    </source>
</evidence>
<dbReference type="EMBL" id="LS398110">
    <property type="protein sequence ID" value="SPP97591.1"/>
    <property type="molecule type" value="Genomic_DNA"/>
</dbReference>
<sequence length="46" mass="5049">MEAETNAEVMGVVLDRTPPIKSEQCVDIMVLEDSSTPKDCSTCDLF</sequence>
<dbReference type="AlphaFoldDB" id="A0A2U3Q834"/>
<name>A0A2U3Q834_9BRAD</name>